<reference evidence="7" key="2">
    <citation type="submission" date="2025-08" db="UniProtKB">
        <authorList>
            <consortium name="Ensembl"/>
        </authorList>
    </citation>
    <scope>IDENTIFICATION</scope>
</reference>
<dbReference type="InterPro" id="IPR047571">
    <property type="entry name" value="OCA"/>
</dbReference>
<dbReference type="PANTHER" id="PTHR24124">
    <property type="entry name" value="ANKYRIN REPEAT FAMILY A"/>
    <property type="match status" value="1"/>
</dbReference>
<dbReference type="OrthoDB" id="194358at2759"/>
<reference evidence="8" key="1">
    <citation type="submission" date="2019-10" db="EMBL/GenBank/DDBJ databases">
        <title>Corvus moneduloides (New Caledonian crow) genome, bCorMon1, primary haplotype.</title>
        <authorList>
            <person name="Rutz C."/>
            <person name="Fungtammasan C."/>
            <person name="Mountcastle J."/>
            <person name="Formenti G."/>
            <person name="Chow W."/>
            <person name="Howe K."/>
            <person name="Steele M.P."/>
            <person name="Fernandes J."/>
            <person name="Gilbert M.T.P."/>
            <person name="Fedrigo O."/>
            <person name="Jarvis E.D."/>
            <person name="Gemmell N."/>
        </authorList>
    </citation>
    <scope>NUCLEOTIDE SEQUENCE [LARGE SCALE GENOMIC DNA]</scope>
</reference>
<dbReference type="GO" id="GO:0010468">
    <property type="term" value="P:regulation of gene expression"/>
    <property type="evidence" value="ECO:0007669"/>
    <property type="project" value="TreeGrafter"/>
</dbReference>
<dbReference type="GO" id="GO:0070974">
    <property type="term" value="F:POU domain binding"/>
    <property type="evidence" value="ECO:0007669"/>
    <property type="project" value="InterPro"/>
</dbReference>
<dbReference type="FunFam" id="1.25.40.20:FF:000097">
    <property type="entry name" value="NF-kappa-B inhibitor zeta isoform X1"/>
    <property type="match status" value="1"/>
</dbReference>
<dbReference type="GO" id="GO:0005634">
    <property type="term" value="C:nucleus"/>
    <property type="evidence" value="ECO:0007669"/>
    <property type="project" value="TreeGrafter"/>
</dbReference>
<accession>A0A8C3EP84</accession>
<dbReference type="PRINTS" id="PR01415">
    <property type="entry name" value="ANKYRIN"/>
</dbReference>
<dbReference type="RefSeq" id="XP_031989854.1">
    <property type="nucleotide sequence ID" value="XM_032133963.1"/>
</dbReference>
<dbReference type="Proteomes" id="UP000694553">
    <property type="component" value="Unassembled WGS sequence"/>
</dbReference>
<evidence type="ECO:0000313" key="7">
    <source>
        <dbReference type="Ensembl" id="ENSCMUP00000023840.1"/>
    </source>
</evidence>
<keyword evidence="4" id="KW-0010">Activator</keyword>
<gene>
    <name evidence="7" type="primary">POU2AF1</name>
</gene>
<dbReference type="SMART" id="SM00248">
    <property type="entry name" value="ANK"/>
    <property type="match status" value="5"/>
</dbReference>
<feature type="compositionally biased region" description="Polar residues" evidence="6">
    <location>
        <begin position="1"/>
        <end position="13"/>
    </location>
</feature>
<dbReference type="OMA" id="NFEGHTP"/>
<dbReference type="PROSITE" id="PS50088">
    <property type="entry name" value="ANK_REPEAT"/>
    <property type="match status" value="3"/>
</dbReference>
<reference evidence="7" key="3">
    <citation type="submission" date="2025-09" db="UniProtKB">
        <authorList>
            <consortium name="Ensembl"/>
        </authorList>
    </citation>
    <scope>IDENTIFICATION</scope>
</reference>
<evidence type="ECO:0000256" key="6">
    <source>
        <dbReference type="SAM" id="MobiDB-lite"/>
    </source>
</evidence>
<feature type="region of interest" description="Disordered" evidence="6">
    <location>
        <begin position="1"/>
        <end position="26"/>
    </location>
</feature>
<dbReference type="GO" id="GO:0003677">
    <property type="term" value="F:DNA binding"/>
    <property type="evidence" value="ECO:0007669"/>
    <property type="project" value="InterPro"/>
</dbReference>
<sequence>MHWQKSSAPDQQPQPRPYQGVRVKEPVKELLKRKRGNVHNSSATAATTVVLPHQPLPSYSPMGQPCIDMDAAAPALPGPDEGALASGWISQPSPTSLQPLAQWSPYPDYVSHEAGSCPYTADMYVQPMCPSYTLVGPSSVLTYTSQPLITNFAPRSTTPAMVPPLEVTEQQPPLTYFPWAQPLSALPASTLQYPAASSSLPGPQFVPVPVSIPEPAPQELEDARRAIGALPIEKLLLEDEDNDTILHIYAAKGLRAHTLAAAERMKPLRKLDAKEHRGKTPLLVAVTARQAAIVHDLIQAGADINAVDNKGQSALHLAATYGYAQVLQVILSLGFPLDLEMKDFEGHTPLHCAVLAHNTLLRDQGSQALTEEQHRELQHQSRELESCIHLLVQTGASIYSRDVKSNKTVLHYTVQDGNVSLLRYFLELNAFKSKDFVNNKAHGNTALHMAAALPGDKNQKEIIQLLLDHGADPSIRNLDNDQPIHMAPPGKAGDQVRHLLKKGKVTPAFISCRRNARS</sequence>
<keyword evidence="2" id="KW-0805">Transcription regulation</keyword>
<evidence type="ECO:0000256" key="5">
    <source>
        <dbReference type="ARBA" id="ARBA00023163"/>
    </source>
</evidence>
<name>A0A8C3EP84_CORMO</name>
<dbReference type="InterPro" id="IPR002110">
    <property type="entry name" value="Ankyrin_rpt"/>
</dbReference>
<dbReference type="GeneID" id="116455736"/>
<evidence type="ECO:0000256" key="4">
    <source>
        <dbReference type="ARBA" id="ARBA00023159"/>
    </source>
</evidence>
<dbReference type="Pfam" id="PF09310">
    <property type="entry name" value="PD-C2-AF1"/>
    <property type="match status" value="1"/>
</dbReference>
<evidence type="ECO:0000256" key="3">
    <source>
        <dbReference type="ARBA" id="ARBA00023043"/>
    </source>
</evidence>
<evidence type="ECO:0000256" key="1">
    <source>
        <dbReference type="ARBA" id="ARBA00022737"/>
    </source>
</evidence>
<dbReference type="Gene3D" id="1.25.40.20">
    <property type="entry name" value="Ankyrin repeat-containing domain"/>
    <property type="match status" value="2"/>
</dbReference>
<dbReference type="InterPro" id="IPR015389">
    <property type="entry name" value="PD-C2-AF1"/>
</dbReference>
<organism evidence="7 8">
    <name type="scientific">Corvus moneduloides</name>
    <name type="common">New Caledonian crow</name>
    <dbReference type="NCBI Taxonomy" id="1196302"/>
    <lineage>
        <taxon>Eukaryota</taxon>
        <taxon>Metazoa</taxon>
        <taxon>Chordata</taxon>
        <taxon>Craniata</taxon>
        <taxon>Vertebrata</taxon>
        <taxon>Euteleostomi</taxon>
        <taxon>Archelosauria</taxon>
        <taxon>Archosauria</taxon>
        <taxon>Dinosauria</taxon>
        <taxon>Saurischia</taxon>
        <taxon>Theropoda</taxon>
        <taxon>Coelurosauria</taxon>
        <taxon>Aves</taxon>
        <taxon>Neognathae</taxon>
        <taxon>Neoaves</taxon>
        <taxon>Telluraves</taxon>
        <taxon>Australaves</taxon>
        <taxon>Passeriformes</taxon>
        <taxon>Corvoidea</taxon>
        <taxon>Corvidae</taxon>
        <taxon>Corvus</taxon>
    </lineage>
</organism>
<evidence type="ECO:0000313" key="8">
    <source>
        <dbReference type="Proteomes" id="UP000694553"/>
    </source>
</evidence>
<dbReference type="PROSITE" id="PS50297">
    <property type="entry name" value="ANK_REP_REGION"/>
    <property type="match status" value="3"/>
</dbReference>
<dbReference type="PANTHER" id="PTHR24124:SF7">
    <property type="entry name" value="NF-KAPPA-B INHIBITOR DELTA"/>
    <property type="match status" value="1"/>
</dbReference>
<keyword evidence="1" id="KW-0677">Repeat</keyword>
<keyword evidence="8" id="KW-1185">Reference proteome</keyword>
<dbReference type="Ensembl" id="ENSCMUT00000025640.2">
    <property type="protein sequence ID" value="ENSCMUP00000023840.1"/>
    <property type="gene ID" value="ENSCMUG00000014616.2"/>
</dbReference>
<keyword evidence="3" id="KW-0040">ANK repeat</keyword>
<dbReference type="Pfam" id="PF13857">
    <property type="entry name" value="Ank_5"/>
    <property type="match status" value="1"/>
</dbReference>
<dbReference type="InterPro" id="IPR036770">
    <property type="entry name" value="Ankyrin_rpt-contain_sf"/>
</dbReference>
<protein>
    <submittedName>
        <fullName evidence="7">POU class 2 homeobox associating factor 1</fullName>
    </submittedName>
</protein>
<keyword evidence="5" id="KW-0804">Transcription</keyword>
<dbReference type="SUPFAM" id="SSF48403">
    <property type="entry name" value="Ankyrin repeat"/>
    <property type="match status" value="1"/>
</dbReference>
<dbReference type="CTD" id="5450"/>
<dbReference type="Pfam" id="PF12796">
    <property type="entry name" value="Ank_2"/>
    <property type="match status" value="1"/>
</dbReference>
<proteinExistence type="predicted"/>
<dbReference type="AlphaFoldDB" id="A0A8C3EP84"/>
<dbReference type="PROSITE" id="PS52003">
    <property type="entry name" value="OCA"/>
    <property type="match status" value="1"/>
</dbReference>
<evidence type="ECO:0000256" key="2">
    <source>
        <dbReference type="ARBA" id="ARBA00023015"/>
    </source>
</evidence>